<dbReference type="AlphaFoldDB" id="A0A9J6GT95"/>
<dbReference type="Proteomes" id="UP000821853">
    <property type="component" value="Unassembled WGS sequence"/>
</dbReference>
<organism evidence="2 3">
    <name type="scientific">Haemaphysalis longicornis</name>
    <name type="common">Bush tick</name>
    <dbReference type="NCBI Taxonomy" id="44386"/>
    <lineage>
        <taxon>Eukaryota</taxon>
        <taxon>Metazoa</taxon>
        <taxon>Ecdysozoa</taxon>
        <taxon>Arthropoda</taxon>
        <taxon>Chelicerata</taxon>
        <taxon>Arachnida</taxon>
        <taxon>Acari</taxon>
        <taxon>Parasitiformes</taxon>
        <taxon>Ixodida</taxon>
        <taxon>Ixodoidea</taxon>
        <taxon>Ixodidae</taxon>
        <taxon>Haemaphysalinae</taxon>
        <taxon>Haemaphysalis</taxon>
    </lineage>
</organism>
<evidence type="ECO:0000256" key="1">
    <source>
        <dbReference type="SAM" id="MobiDB-lite"/>
    </source>
</evidence>
<feature type="region of interest" description="Disordered" evidence="1">
    <location>
        <begin position="48"/>
        <end position="99"/>
    </location>
</feature>
<reference evidence="2 3" key="1">
    <citation type="journal article" date="2020" name="Cell">
        <title>Large-Scale Comparative Analyses of Tick Genomes Elucidate Their Genetic Diversity and Vector Capacities.</title>
        <authorList>
            <consortium name="Tick Genome and Microbiome Consortium (TIGMIC)"/>
            <person name="Jia N."/>
            <person name="Wang J."/>
            <person name="Shi W."/>
            <person name="Du L."/>
            <person name="Sun Y."/>
            <person name="Zhan W."/>
            <person name="Jiang J.F."/>
            <person name="Wang Q."/>
            <person name="Zhang B."/>
            <person name="Ji P."/>
            <person name="Bell-Sakyi L."/>
            <person name="Cui X.M."/>
            <person name="Yuan T.T."/>
            <person name="Jiang B.G."/>
            <person name="Yang W.F."/>
            <person name="Lam T.T."/>
            <person name="Chang Q.C."/>
            <person name="Ding S.J."/>
            <person name="Wang X.J."/>
            <person name="Zhu J.G."/>
            <person name="Ruan X.D."/>
            <person name="Zhao L."/>
            <person name="Wei J.T."/>
            <person name="Ye R.Z."/>
            <person name="Que T.C."/>
            <person name="Du C.H."/>
            <person name="Zhou Y.H."/>
            <person name="Cheng J.X."/>
            <person name="Dai P.F."/>
            <person name="Guo W.B."/>
            <person name="Han X.H."/>
            <person name="Huang E.J."/>
            <person name="Li L.F."/>
            <person name="Wei W."/>
            <person name="Gao Y.C."/>
            <person name="Liu J.Z."/>
            <person name="Shao H.Z."/>
            <person name="Wang X."/>
            <person name="Wang C.C."/>
            <person name="Yang T.C."/>
            <person name="Huo Q.B."/>
            <person name="Li W."/>
            <person name="Chen H.Y."/>
            <person name="Chen S.E."/>
            <person name="Zhou L.G."/>
            <person name="Ni X.B."/>
            <person name="Tian J.H."/>
            <person name="Sheng Y."/>
            <person name="Liu T."/>
            <person name="Pan Y.S."/>
            <person name="Xia L.Y."/>
            <person name="Li J."/>
            <person name="Zhao F."/>
            <person name="Cao W.C."/>
        </authorList>
    </citation>
    <scope>NUCLEOTIDE SEQUENCE [LARGE SCALE GENOMIC DNA]</scope>
    <source>
        <strain evidence="2">HaeL-2018</strain>
    </source>
</reference>
<dbReference type="VEuPathDB" id="VectorBase:HLOH_054607"/>
<sequence>MRRWRKNKSNRLLRRRKSLLIKEAEEYANRLASTNWWTLCDSLNSHMTAARGPRRPHARQISSVPKQPLNQKIRPQILPPTSPSNELDARYSPSIPSAR</sequence>
<dbReference type="EMBL" id="JABSTR010000008">
    <property type="protein sequence ID" value="KAH9378387.1"/>
    <property type="molecule type" value="Genomic_DNA"/>
</dbReference>
<keyword evidence="3" id="KW-1185">Reference proteome</keyword>
<accession>A0A9J6GT95</accession>
<protein>
    <submittedName>
        <fullName evidence="2">Uncharacterized protein</fullName>
    </submittedName>
</protein>
<evidence type="ECO:0000313" key="3">
    <source>
        <dbReference type="Proteomes" id="UP000821853"/>
    </source>
</evidence>
<name>A0A9J6GT95_HAELO</name>
<gene>
    <name evidence="2" type="ORF">HPB48_009894</name>
</gene>
<evidence type="ECO:0000313" key="2">
    <source>
        <dbReference type="EMBL" id="KAH9378387.1"/>
    </source>
</evidence>
<proteinExistence type="predicted"/>
<comment type="caution">
    <text evidence="2">The sequence shown here is derived from an EMBL/GenBank/DDBJ whole genome shotgun (WGS) entry which is preliminary data.</text>
</comment>
<feature type="compositionally biased region" description="Polar residues" evidence="1">
    <location>
        <begin position="60"/>
        <end position="70"/>
    </location>
</feature>